<accession>A0ABD6HLW9</accession>
<keyword evidence="2" id="KW-1133">Transmembrane helix</keyword>
<feature type="region of interest" description="Disordered" evidence="1">
    <location>
        <begin position="1"/>
        <end position="26"/>
    </location>
</feature>
<comment type="caution">
    <text evidence="3">The sequence shown here is derived from an EMBL/GenBank/DDBJ whole genome shotgun (WGS) entry which is preliminary data.</text>
</comment>
<dbReference type="RefSeq" id="WP_156865378.1">
    <property type="nucleotide sequence ID" value="NZ_WNKC01000001.1"/>
</dbReference>
<organism evidence="3 4">
    <name type="scientific">Serratia marcescens</name>
    <dbReference type="NCBI Taxonomy" id="615"/>
    <lineage>
        <taxon>Bacteria</taxon>
        <taxon>Pseudomonadati</taxon>
        <taxon>Pseudomonadota</taxon>
        <taxon>Gammaproteobacteria</taxon>
        <taxon>Enterobacterales</taxon>
        <taxon>Yersiniaceae</taxon>
        <taxon>Serratia</taxon>
    </lineage>
</organism>
<evidence type="ECO:0000313" key="3">
    <source>
        <dbReference type="EMBL" id="MVF02240.1"/>
    </source>
</evidence>
<evidence type="ECO:0000256" key="1">
    <source>
        <dbReference type="SAM" id="MobiDB-lite"/>
    </source>
</evidence>
<evidence type="ECO:0000256" key="2">
    <source>
        <dbReference type="SAM" id="Phobius"/>
    </source>
</evidence>
<dbReference type="Proteomes" id="UP000443014">
    <property type="component" value="Unassembled WGS sequence"/>
</dbReference>
<name>A0ABD6HLW9_SERMA</name>
<evidence type="ECO:0000313" key="4">
    <source>
        <dbReference type="Proteomes" id="UP000443014"/>
    </source>
</evidence>
<gene>
    <name evidence="3" type="ORF">GMA22_03055</name>
</gene>
<proteinExistence type="predicted"/>
<dbReference type="AlphaFoldDB" id="A0ABD6HLW9"/>
<keyword evidence="2" id="KW-0472">Membrane</keyword>
<feature type="transmembrane region" description="Helical" evidence="2">
    <location>
        <begin position="37"/>
        <end position="55"/>
    </location>
</feature>
<keyword evidence="2" id="KW-0812">Transmembrane</keyword>
<sequence>MNNFEKKAVSEQVEPWKGQEPETPPSNRLIPQLKDCFAILGLLFTLAILSCFLFGDIQIGKLSIGNNILLGYYIRYGA</sequence>
<dbReference type="EMBL" id="WNKC01000001">
    <property type="protein sequence ID" value="MVF02240.1"/>
    <property type="molecule type" value="Genomic_DNA"/>
</dbReference>
<protein>
    <submittedName>
        <fullName evidence="3">Uncharacterized protein</fullName>
    </submittedName>
</protein>
<reference evidence="3 4" key="1">
    <citation type="submission" date="2019-11" db="EMBL/GenBank/DDBJ databases">
        <title>Whole genome sequence of a plant growth promoting strain Serratia marcescens BTL07 isolated from the rhizoplane of Chili (Capsicum annuum).</title>
        <authorList>
            <person name="Dutta S."/>
            <person name="Khatun A."/>
            <person name="Gupta D.R."/>
            <person name="Surovy M.Z."/>
            <person name="Rahman M.M."/>
            <person name="Mahmud N.U."/>
            <person name="Emes R."/>
            <person name="Warry A."/>
            <person name="West H."/>
            <person name="Clarke M.L."/>
            <person name="Islam M.T."/>
        </authorList>
    </citation>
    <scope>NUCLEOTIDE SEQUENCE [LARGE SCALE GENOMIC DNA]</scope>
    <source>
        <strain evidence="3 4">BTL07</strain>
    </source>
</reference>